<evidence type="ECO:0000313" key="3">
    <source>
        <dbReference type="Proteomes" id="UP000193240"/>
    </source>
</evidence>
<gene>
    <name evidence="2" type="ORF">B5807_06796</name>
</gene>
<dbReference type="InParanoid" id="A0A1Y2LYF3"/>
<organism evidence="2 3">
    <name type="scientific">Epicoccum nigrum</name>
    <name type="common">Soil fungus</name>
    <name type="synonym">Epicoccum purpurascens</name>
    <dbReference type="NCBI Taxonomy" id="105696"/>
    <lineage>
        <taxon>Eukaryota</taxon>
        <taxon>Fungi</taxon>
        <taxon>Dikarya</taxon>
        <taxon>Ascomycota</taxon>
        <taxon>Pezizomycotina</taxon>
        <taxon>Dothideomycetes</taxon>
        <taxon>Pleosporomycetidae</taxon>
        <taxon>Pleosporales</taxon>
        <taxon>Pleosporineae</taxon>
        <taxon>Didymellaceae</taxon>
        <taxon>Epicoccum</taxon>
    </lineage>
</organism>
<dbReference type="EMBL" id="KZ107845">
    <property type="protein sequence ID" value="OSS48890.1"/>
    <property type="molecule type" value="Genomic_DNA"/>
</dbReference>
<name>A0A1Y2LYF3_EPING</name>
<evidence type="ECO:0000256" key="1">
    <source>
        <dbReference type="SAM" id="MobiDB-lite"/>
    </source>
</evidence>
<proteinExistence type="predicted"/>
<reference evidence="2 3" key="1">
    <citation type="journal article" date="2017" name="Genome Announc.">
        <title>Genome sequence of the saprophytic ascomycete Epicoccum nigrum ICMP 19927 strain isolated from New Zealand.</title>
        <authorList>
            <person name="Fokin M."/>
            <person name="Fleetwood D."/>
            <person name="Weir B.S."/>
            <person name="Villas-Boas S.G."/>
        </authorList>
    </citation>
    <scope>NUCLEOTIDE SEQUENCE [LARGE SCALE GENOMIC DNA]</scope>
    <source>
        <strain evidence="2 3">ICMP 19927</strain>
    </source>
</reference>
<dbReference type="Proteomes" id="UP000193240">
    <property type="component" value="Unassembled WGS sequence"/>
</dbReference>
<feature type="region of interest" description="Disordered" evidence="1">
    <location>
        <begin position="137"/>
        <end position="164"/>
    </location>
</feature>
<sequence>MVLSAVTAGKDPQYGVRFIFGVPVVHGVARGWIPRRLIQTNPPTPRSDPRYNPEWVRTASKNALLHRDLDCEIEGRKNLEAHCVKLEAHCVKLEAQLADKHSQETDEVSQSLAACADQSGGMIQKTADDDIEGQAVNDSFRPNELEPKQTSQDESGGTSQDTTVTANDNTAEKAASASHSPKQLKNTITELKKRLREAEEGTRSAEEDARAAKKQKLETEHRLTAEKKNMTKLMGLAQKFEPRLRPHLHGQPVVDPSSNDDWALFGWLEQVLDNVTDWYVRGGAASLVEDDLKSHFPFNHDPNPGPEPSPYDLRVGPTVLTNFLDSGKSLPNWKTATPDALPKIPNTGSITKDANGKNLSKCKGNTDWSTGETALYLVNRAEPNMTWMLNPAGKPILRWDTPSRTRSRTLESWQSLPKEAVFFKASDKEDLATKSSVGPAWTHYSLAARHGGRSFIMPWANKTCECKNGRYSGNCRPHDFKLNWEDKTLPFPSDMIPESITGGRN</sequence>
<feature type="compositionally biased region" description="Polar residues" evidence="1">
    <location>
        <begin position="148"/>
        <end position="164"/>
    </location>
</feature>
<dbReference type="AlphaFoldDB" id="A0A1Y2LYF3"/>
<feature type="region of interest" description="Disordered" evidence="1">
    <location>
        <begin position="195"/>
        <end position="217"/>
    </location>
</feature>
<evidence type="ECO:0000313" key="2">
    <source>
        <dbReference type="EMBL" id="OSS48890.1"/>
    </source>
</evidence>
<keyword evidence="3" id="KW-1185">Reference proteome</keyword>
<accession>A0A1Y2LYF3</accession>
<protein>
    <submittedName>
        <fullName evidence="2">Uncharacterized protein</fullName>
    </submittedName>
</protein>